<protein>
    <submittedName>
        <fullName evidence="9">Protein kinase domain-containing protein</fullName>
    </submittedName>
</protein>
<dbReference type="SUPFAM" id="SSF56112">
    <property type="entry name" value="Protein kinase-like (PK-like)"/>
    <property type="match status" value="1"/>
</dbReference>
<dbReference type="InterPro" id="IPR011009">
    <property type="entry name" value="Kinase-like_dom_sf"/>
</dbReference>
<keyword evidence="5" id="KW-0067">ATP-binding</keyword>
<feature type="domain" description="Protein kinase" evidence="8">
    <location>
        <begin position="1"/>
        <end position="324"/>
    </location>
</feature>
<dbReference type="WBParaSite" id="Smp_300920.1">
    <property type="protein sequence ID" value="Smp_300920.1"/>
    <property type="gene ID" value="Smp_300920"/>
</dbReference>
<evidence type="ECO:0000259" key="8">
    <source>
        <dbReference type="PROSITE" id="PS50011"/>
    </source>
</evidence>
<organism evidence="9">
    <name type="scientific">Schistosoma mansoni</name>
    <name type="common">Blood fluke</name>
    <dbReference type="NCBI Taxonomy" id="6183"/>
    <lineage>
        <taxon>Eukaryota</taxon>
        <taxon>Metazoa</taxon>
        <taxon>Spiralia</taxon>
        <taxon>Lophotrochozoa</taxon>
        <taxon>Platyhelminthes</taxon>
        <taxon>Trematoda</taxon>
        <taxon>Digenea</taxon>
        <taxon>Strigeidida</taxon>
        <taxon>Schistosomatoidea</taxon>
        <taxon>Schistosomatidae</taxon>
        <taxon>Schistosoma</taxon>
    </lineage>
</organism>
<proteinExistence type="inferred from homology"/>
<keyword evidence="3" id="KW-0547">Nucleotide-binding</keyword>
<evidence type="ECO:0000256" key="7">
    <source>
        <dbReference type="SAM" id="MobiDB-lite"/>
    </source>
</evidence>
<keyword evidence="1" id="KW-0723">Serine/threonine-protein kinase</keyword>
<evidence type="ECO:0000256" key="2">
    <source>
        <dbReference type="ARBA" id="ARBA00022679"/>
    </source>
</evidence>
<dbReference type="GO" id="GO:0004674">
    <property type="term" value="F:protein serine/threonine kinase activity"/>
    <property type="evidence" value="ECO:0007669"/>
    <property type="project" value="UniProtKB-KW"/>
</dbReference>
<name>A0A5K4F320_SCHMA</name>
<dbReference type="PANTHER" id="PTHR45646:SF11">
    <property type="entry name" value="SERINE_THREONINE-PROTEIN KINASE DOA"/>
    <property type="match status" value="1"/>
</dbReference>
<feature type="compositionally biased region" description="Polar residues" evidence="7">
    <location>
        <begin position="352"/>
        <end position="369"/>
    </location>
</feature>
<dbReference type="InterPro" id="IPR000719">
    <property type="entry name" value="Prot_kinase_dom"/>
</dbReference>
<keyword evidence="4" id="KW-0418">Kinase</keyword>
<evidence type="ECO:0000313" key="9">
    <source>
        <dbReference type="WBParaSite" id="Smp_300920.1"/>
    </source>
</evidence>
<dbReference type="GO" id="GO:0005634">
    <property type="term" value="C:nucleus"/>
    <property type="evidence" value="ECO:0007669"/>
    <property type="project" value="TreeGrafter"/>
</dbReference>
<dbReference type="Pfam" id="PF00069">
    <property type="entry name" value="Pkinase"/>
    <property type="match status" value="1"/>
</dbReference>
<dbReference type="GO" id="GO:0043484">
    <property type="term" value="P:regulation of RNA splicing"/>
    <property type="evidence" value="ECO:0007669"/>
    <property type="project" value="TreeGrafter"/>
</dbReference>
<keyword evidence="2" id="KW-0808">Transferase</keyword>
<accession>A0A5K4F320</accession>
<dbReference type="PANTHER" id="PTHR45646">
    <property type="entry name" value="SERINE/THREONINE-PROTEIN KINASE DOA-RELATED"/>
    <property type="match status" value="1"/>
</dbReference>
<feature type="region of interest" description="Disordered" evidence="7">
    <location>
        <begin position="336"/>
        <end position="384"/>
    </location>
</feature>
<dbReference type="Gene3D" id="3.30.200.20">
    <property type="entry name" value="Phosphorylase Kinase, domain 1"/>
    <property type="match status" value="1"/>
</dbReference>
<dbReference type="SMART" id="SM00220">
    <property type="entry name" value="S_TKc"/>
    <property type="match status" value="1"/>
</dbReference>
<sequence>MLEINVLNFLNERSANVEHLCVTLLDWFDYHGHICLAFDILGLSVFDFLKENNYVGYPMEHVRHISYQLCYAVRFLHDNQLTHTDLKPENILFVDSDYISVHNRKKRRHERMVKCSDIRLIDFGSATFDYDHHSTIVSTRHYRAPEVILELGWSQPCDVWSIGCIMFELYTGYTLFQTHDNREHLAMMERTLGHIPYRMTRKSRTGFFYHGRLDWDFYNQEGRYVRENCRPLLLVSWAHTNYNLKEDVYPTASRTKYFDTSGNLLWDAQSREAKYVLTHCRPFRRYCKDESQDTLDLFDLMSKMLEYDPADRIPLSAALTHPFFLHLPSHQRLTYTPYPLDTIPPNERRTSGSRSGTTNQQPSTTANNGSSSSSSVSSDFKRNR</sequence>
<dbReference type="Gene3D" id="1.10.510.10">
    <property type="entry name" value="Transferase(Phosphotransferase) domain 1"/>
    <property type="match status" value="2"/>
</dbReference>
<dbReference type="InterPro" id="IPR051175">
    <property type="entry name" value="CLK_kinases"/>
</dbReference>
<dbReference type="PROSITE" id="PS00108">
    <property type="entry name" value="PROTEIN_KINASE_ST"/>
    <property type="match status" value="1"/>
</dbReference>
<dbReference type="InterPro" id="IPR008271">
    <property type="entry name" value="Ser/Thr_kinase_AS"/>
</dbReference>
<dbReference type="GO" id="GO:0005524">
    <property type="term" value="F:ATP binding"/>
    <property type="evidence" value="ECO:0007669"/>
    <property type="project" value="UniProtKB-KW"/>
</dbReference>
<dbReference type="CDD" id="cd14134">
    <property type="entry name" value="PKc_CLK"/>
    <property type="match status" value="1"/>
</dbReference>
<evidence type="ECO:0000256" key="5">
    <source>
        <dbReference type="ARBA" id="ARBA00022840"/>
    </source>
</evidence>
<dbReference type="AlphaFoldDB" id="A0A5K4F320"/>
<evidence type="ECO:0000256" key="4">
    <source>
        <dbReference type="ARBA" id="ARBA00022777"/>
    </source>
</evidence>
<evidence type="ECO:0000256" key="6">
    <source>
        <dbReference type="ARBA" id="ARBA00037966"/>
    </source>
</evidence>
<evidence type="ECO:0000256" key="1">
    <source>
        <dbReference type="ARBA" id="ARBA00022527"/>
    </source>
</evidence>
<comment type="similarity">
    <text evidence="6">Belongs to the protein kinase superfamily. CMGC Ser/Thr protein kinase family. Lammer subfamily.</text>
</comment>
<dbReference type="PROSITE" id="PS50011">
    <property type="entry name" value="PROTEIN_KINASE_DOM"/>
    <property type="match status" value="1"/>
</dbReference>
<reference evidence="9" key="1">
    <citation type="submission" date="2019-11" db="UniProtKB">
        <authorList>
            <consortium name="WormBaseParasite"/>
        </authorList>
    </citation>
    <scope>IDENTIFICATION</scope>
    <source>
        <strain evidence="9">Puerto Rican</strain>
    </source>
</reference>
<evidence type="ECO:0000256" key="3">
    <source>
        <dbReference type="ARBA" id="ARBA00022741"/>
    </source>
</evidence>
<dbReference type="InParanoid" id="A0A5K4F320"/>